<dbReference type="InterPro" id="IPR052519">
    <property type="entry name" value="Euk-type_GlcNAc_Kinase"/>
</dbReference>
<dbReference type="RefSeq" id="WP_307233081.1">
    <property type="nucleotide sequence ID" value="NZ_JAUSTT010000041.1"/>
</dbReference>
<dbReference type="Pfam" id="PF01869">
    <property type="entry name" value="BcrAD_BadFG"/>
    <property type="match status" value="1"/>
</dbReference>
<reference evidence="2 3" key="1">
    <citation type="submission" date="2023-07" db="EMBL/GenBank/DDBJ databases">
        <title>Genomic Encyclopedia of Type Strains, Phase IV (KMG-IV): sequencing the most valuable type-strain genomes for metagenomic binning, comparative biology and taxonomic classification.</title>
        <authorList>
            <person name="Goeker M."/>
        </authorList>
    </citation>
    <scope>NUCLEOTIDE SEQUENCE [LARGE SCALE GENOMIC DNA]</scope>
    <source>
        <strain evidence="2 3">DSM 23837</strain>
    </source>
</reference>
<dbReference type="PANTHER" id="PTHR43190">
    <property type="entry name" value="N-ACETYL-D-GLUCOSAMINE KINASE"/>
    <property type="match status" value="1"/>
</dbReference>
<keyword evidence="3" id="KW-1185">Reference proteome</keyword>
<organism evidence="2 3">
    <name type="scientific">Bacillus chungangensis</name>
    <dbReference type="NCBI Taxonomy" id="587633"/>
    <lineage>
        <taxon>Bacteria</taxon>
        <taxon>Bacillati</taxon>
        <taxon>Bacillota</taxon>
        <taxon>Bacilli</taxon>
        <taxon>Bacillales</taxon>
        <taxon>Bacillaceae</taxon>
        <taxon>Bacillus</taxon>
    </lineage>
</organism>
<feature type="domain" description="ATPase BadF/BadG/BcrA/BcrD type" evidence="1">
    <location>
        <begin position="5"/>
        <end position="293"/>
    </location>
</feature>
<dbReference type="CDD" id="cd24007">
    <property type="entry name" value="ASKHA_NBD_eukNAGK-like"/>
    <property type="match status" value="1"/>
</dbReference>
<dbReference type="InterPro" id="IPR043129">
    <property type="entry name" value="ATPase_NBD"/>
</dbReference>
<protein>
    <submittedName>
        <fullName evidence="2">N-acetylglucosamine kinase-like BadF-type ATPase</fullName>
    </submittedName>
</protein>
<dbReference type="SUPFAM" id="SSF53067">
    <property type="entry name" value="Actin-like ATPase domain"/>
    <property type="match status" value="2"/>
</dbReference>
<name>A0ABT9WYH4_9BACI</name>
<evidence type="ECO:0000259" key="1">
    <source>
        <dbReference type="Pfam" id="PF01869"/>
    </source>
</evidence>
<dbReference type="Gene3D" id="3.30.420.40">
    <property type="match status" value="2"/>
</dbReference>
<dbReference type="Proteomes" id="UP001223586">
    <property type="component" value="Unassembled WGS sequence"/>
</dbReference>
<sequence>MKYVIGIDAGGTKTKAVVLNNAKDILFEADAGYGNPVIDFEIAFNHLQKVIKECLHSPFGERCKCIVAGIAGIEASQHRQMMKNELEKIFQIPVILMNDAQLAFYAALHRQDGVLTISGTGSVSIGKKGDHLTYAGGWGHLLGDEGSAYDIAIKACKQITYEADTGSPYSPLSTALMEKLQIQEAEQLKNYIYHSPKSDIASLSYVVDVLANQGDEQSLSLLKTAGEDLANQTIMLIHKLQLAKPYLIGYKGSMLEKNEHVQRSFITTLKEKLEDMIIIQEADAPAIGAVFVAQEKDCF</sequence>
<dbReference type="InterPro" id="IPR002731">
    <property type="entry name" value="ATPase_BadF"/>
</dbReference>
<evidence type="ECO:0000313" key="2">
    <source>
        <dbReference type="EMBL" id="MDQ0178343.1"/>
    </source>
</evidence>
<dbReference type="PANTHER" id="PTHR43190:SF3">
    <property type="entry name" value="N-ACETYL-D-GLUCOSAMINE KINASE"/>
    <property type="match status" value="1"/>
</dbReference>
<evidence type="ECO:0000313" key="3">
    <source>
        <dbReference type="Proteomes" id="UP001223586"/>
    </source>
</evidence>
<dbReference type="EMBL" id="JAUSTT010000041">
    <property type="protein sequence ID" value="MDQ0178343.1"/>
    <property type="molecule type" value="Genomic_DNA"/>
</dbReference>
<gene>
    <name evidence="2" type="ORF">J2S08_004248</name>
</gene>
<proteinExistence type="predicted"/>
<comment type="caution">
    <text evidence="2">The sequence shown here is derived from an EMBL/GenBank/DDBJ whole genome shotgun (WGS) entry which is preliminary data.</text>
</comment>
<accession>A0ABT9WYH4</accession>